<organism evidence="1 2">
    <name type="scientific">Microbulbifer okhotskensis</name>
    <dbReference type="NCBI Taxonomy" id="2926617"/>
    <lineage>
        <taxon>Bacteria</taxon>
        <taxon>Pseudomonadati</taxon>
        <taxon>Pseudomonadota</taxon>
        <taxon>Gammaproteobacteria</taxon>
        <taxon>Cellvibrionales</taxon>
        <taxon>Microbulbiferaceae</taxon>
        <taxon>Microbulbifer</taxon>
    </lineage>
</organism>
<dbReference type="AlphaFoldDB" id="A0A9X2EQV0"/>
<dbReference type="Proteomes" id="UP001139028">
    <property type="component" value="Unassembled WGS sequence"/>
</dbReference>
<accession>A0A9X2EQV0</accession>
<proteinExistence type="predicted"/>
<reference evidence="1" key="1">
    <citation type="journal article" date="2022" name="Arch. Microbiol.">
        <title>Microbulbifer okhotskensis sp. nov., isolated from a deep bottom sediment of the Okhotsk Sea.</title>
        <authorList>
            <person name="Romanenko L."/>
            <person name="Kurilenko V."/>
            <person name="Otstavnykh N."/>
            <person name="Velansky P."/>
            <person name="Isaeva M."/>
            <person name="Mikhailov V."/>
        </authorList>
    </citation>
    <scope>NUCLEOTIDE SEQUENCE</scope>
    <source>
        <strain evidence="1">OS29</strain>
    </source>
</reference>
<protein>
    <recommendedName>
        <fullName evidence="3">Lipoprotein</fullName>
    </recommendedName>
</protein>
<evidence type="ECO:0000313" key="1">
    <source>
        <dbReference type="EMBL" id="MCO1336784.1"/>
    </source>
</evidence>
<dbReference type="PROSITE" id="PS51257">
    <property type="entry name" value="PROKAR_LIPOPROTEIN"/>
    <property type="match status" value="1"/>
</dbReference>
<keyword evidence="2" id="KW-1185">Reference proteome</keyword>
<evidence type="ECO:0008006" key="3">
    <source>
        <dbReference type="Google" id="ProtNLM"/>
    </source>
</evidence>
<name>A0A9X2EQV0_9GAMM</name>
<gene>
    <name evidence="1" type="ORF">MO867_20870</name>
</gene>
<dbReference type="EMBL" id="JALBWM010000194">
    <property type="protein sequence ID" value="MCO1336784.1"/>
    <property type="molecule type" value="Genomic_DNA"/>
</dbReference>
<dbReference type="RefSeq" id="WP_252472706.1">
    <property type="nucleotide sequence ID" value="NZ_JALBWM010000194.1"/>
</dbReference>
<comment type="caution">
    <text evidence="1">The sequence shown here is derived from an EMBL/GenBank/DDBJ whole genome shotgun (WGS) entry which is preliminary data.</text>
</comment>
<sequence>MNRFLVIAASMVIASCASNSGIANIQNKGNLEASKPAECVNIDQLKSNQNPADIFVGMKKCWDSESYSTAADMYYAAMTYGIYDNKRVSDKTSHQGIIVLQMQTLSGLSGQQVSLLQTEVNAILENNANVCSALTTRGLPTYHPTYMIQLGIGAFTGNNPNNDLVENFDRQSAWAEAIDITVKCKQS</sequence>
<evidence type="ECO:0000313" key="2">
    <source>
        <dbReference type="Proteomes" id="UP001139028"/>
    </source>
</evidence>